<reference evidence="1 2" key="1">
    <citation type="submission" date="2018-05" db="EMBL/GenBank/DDBJ databases">
        <title>Rhodohalobacter halophilus gen. nov., sp. nov., a moderately halophilic member of the family Balneolaceae.</title>
        <authorList>
            <person name="Liu Z.-W."/>
        </authorList>
    </citation>
    <scope>NUCLEOTIDE SEQUENCE [LARGE SCALE GENOMIC DNA]</scope>
    <source>
        <strain evidence="1 2">8A47</strain>
    </source>
</reference>
<dbReference type="EMBL" id="QGGB01000007">
    <property type="protein sequence ID" value="PWN06110.1"/>
    <property type="molecule type" value="Genomic_DNA"/>
</dbReference>
<organism evidence="1 2">
    <name type="scientific">Rhodohalobacter mucosus</name>
    <dbReference type="NCBI Taxonomy" id="2079485"/>
    <lineage>
        <taxon>Bacteria</taxon>
        <taxon>Pseudomonadati</taxon>
        <taxon>Balneolota</taxon>
        <taxon>Balneolia</taxon>
        <taxon>Balneolales</taxon>
        <taxon>Balneolaceae</taxon>
        <taxon>Rhodohalobacter</taxon>
    </lineage>
</organism>
<comment type="caution">
    <text evidence="1">The sequence shown here is derived from an EMBL/GenBank/DDBJ whole genome shotgun (WGS) entry which is preliminary data.</text>
</comment>
<evidence type="ECO:0000313" key="1">
    <source>
        <dbReference type="EMBL" id="PWN06110.1"/>
    </source>
</evidence>
<sequence>MKERVFAKNPSELHIIENPNKRRSTMAKKSKITTGKAVSEFKQQAVTAAYILGGQAVAAQVNALAVPILTGNSSATIQQATRAGIPLTAGVLLTLMSKNKHIRGLAMGMGVQGVMEIIKFVMPDWTPSQGLMDGSGYINGGGPRRADTGHVFASQPRLPESTRHVADVETSFEVENTIEV</sequence>
<dbReference type="Proteomes" id="UP000245533">
    <property type="component" value="Unassembled WGS sequence"/>
</dbReference>
<gene>
    <name evidence="1" type="ORF">DDZ15_09660</name>
</gene>
<evidence type="ECO:0000313" key="2">
    <source>
        <dbReference type="Proteomes" id="UP000245533"/>
    </source>
</evidence>
<accession>A0A316TNY5</accession>
<dbReference type="AlphaFoldDB" id="A0A316TNY5"/>
<dbReference type="RefSeq" id="WP_109646903.1">
    <property type="nucleotide sequence ID" value="NZ_QGGB01000007.1"/>
</dbReference>
<keyword evidence="2" id="KW-1185">Reference proteome</keyword>
<dbReference type="OrthoDB" id="1523830at2"/>
<name>A0A316TNY5_9BACT</name>
<proteinExistence type="predicted"/>
<protein>
    <submittedName>
        <fullName evidence="1">Uncharacterized protein</fullName>
    </submittedName>
</protein>